<feature type="transmembrane region" description="Helical" evidence="14">
    <location>
        <begin position="246"/>
        <end position="265"/>
    </location>
</feature>
<evidence type="ECO:0000256" key="3">
    <source>
        <dbReference type="ARBA" id="ARBA00022538"/>
    </source>
</evidence>
<dbReference type="InterPro" id="IPR006153">
    <property type="entry name" value="Cation/H_exchanger_TM"/>
</dbReference>
<dbReference type="Pfam" id="PF00999">
    <property type="entry name" value="Na_H_Exchanger"/>
    <property type="match status" value="2"/>
</dbReference>
<evidence type="ECO:0000256" key="14">
    <source>
        <dbReference type="SAM" id="Phobius"/>
    </source>
</evidence>
<evidence type="ECO:0000256" key="8">
    <source>
        <dbReference type="ARBA" id="ARBA00023065"/>
    </source>
</evidence>
<dbReference type="Gene3D" id="6.10.140.1330">
    <property type="match status" value="1"/>
</dbReference>
<keyword evidence="17" id="KW-1185">Reference proteome</keyword>
<dbReference type="GO" id="GO:0015385">
    <property type="term" value="F:sodium:proton antiporter activity"/>
    <property type="evidence" value="ECO:0007669"/>
    <property type="project" value="InterPro"/>
</dbReference>
<dbReference type="GO" id="GO:0098719">
    <property type="term" value="P:sodium ion import across plasma membrane"/>
    <property type="evidence" value="ECO:0007669"/>
    <property type="project" value="TreeGrafter"/>
</dbReference>
<dbReference type="OMA" id="NNCCEYL"/>
<evidence type="ECO:0000256" key="13">
    <source>
        <dbReference type="SAM" id="MobiDB-lite"/>
    </source>
</evidence>
<evidence type="ECO:0000256" key="5">
    <source>
        <dbReference type="ARBA" id="ARBA00022958"/>
    </source>
</evidence>
<dbReference type="Proteomes" id="UP000006591">
    <property type="component" value="Chromosome 9"/>
</dbReference>
<evidence type="ECO:0000256" key="7">
    <source>
        <dbReference type="ARBA" id="ARBA00023053"/>
    </source>
</evidence>
<feature type="transmembrane region" description="Helical" evidence="14">
    <location>
        <begin position="146"/>
        <end position="178"/>
    </location>
</feature>
<evidence type="ECO:0000256" key="12">
    <source>
        <dbReference type="ARBA" id="ARBA00047912"/>
    </source>
</evidence>
<dbReference type="STRING" id="4536.A0A0E0ILE2"/>
<comment type="catalytic activity">
    <reaction evidence="12">
        <text>K(+)(in) + H(+)(out) = K(+)(out) + H(+)(in)</text>
        <dbReference type="Rhea" id="RHEA:29467"/>
        <dbReference type="ChEBI" id="CHEBI:15378"/>
        <dbReference type="ChEBI" id="CHEBI:29103"/>
    </reaction>
</comment>
<comment type="catalytic activity">
    <reaction evidence="11">
        <text>Na(+)(in) + H(+)(out) = Na(+)(out) + H(+)(in)</text>
        <dbReference type="Rhea" id="RHEA:29419"/>
        <dbReference type="ChEBI" id="CHEBI:15378"/>
        <dbReference type="ChEBI" id="CHEBI:29101"/>
    </reaction>
</comment>
<reference evidence="16" key="2">
    <citation type="submission" date="2018-04" db="EMBL/GenBank/DDBJ databases">
        <title>OnivRS2 (Oryza nivara Reference Sequence Version 2).</title>
        <authorList>
            <person name="Zhang J."/>
            <person name="Kudrna D."/>
            <person name="Lee S."/>
            <person name="Talag J."/>
            <person name="Rajasekar S."/>
            <person name="Welchert J."/>
            <person name="Hsing Y.-I."/>
            <person name="Wing R.A."/>
        </authorList>
    </citation>
    <scope>NUCLEOTIDE SEQUENCE [LARGE SCALE GENOMIC DNA]</scope>
    <source>
        <strain evidence="16">SL10</strain>
    </source>
</reference>
<feature type="domain" description="Cation/H+ exchanger transmembrane" evidence="15">
    <location>
        <begin position="244"/>
        <end position="378"/>
    </location>
</feature>
<feature type="transmembrane region" description="Helical" evidence="14">
    <location>
        <begin position="108"/>
        <end position="126"/>
    </location>
</feature>
<feature type="domain" description="Cation/H+ exchanger transmembrane" evidence="15">
    <location>
        <begin position="137"/>
        <end position="230"/>
    </location>
</feature>
<dbReference type="HOGENOM" id="CLU_005912_11_1_1"/>
<dbReference type="GO" id="GO:0005768">
    <property type="term" value="C:endosome"/>
    <property type="evidence" value="ECO:0007669"/>
    <property type="project" value="TreeGrafter"/>
</dbReference>
<feature type="transmembrane region" description="Helical" evidence="14">
    <location>
        <begin position="353"/>
        <end position="371"/>
    </location>
</feature>
<keyword evidence="10" id="KW-0739">Sodium transport</keyword>
<reference evidence="16" key="1">
    <citation type="submission" date="2015-04" db="UniProtKB">
        <authorList>
            <consortium name="EnsemblPlants"/>
        </authorList>
    </citation>
    <scope>IDENTIFICATION</scope>
    <source>
        <strain evidence="16">SL10</strain>
    </source>
</reference>
<keyword evidence="4 14" id="KW-0812">Transmembrane</keyword>
<evidence type="ECO:0000259" key="15">
    <source>
        <dbReference type="Pfam" id="PF00999"/>
    </source>
</evidence>
<organism evidence="16">
    <name type="scientific">Oryza nivara</name>
    <name type="common">Indian wild rice</name>
    <name type="synonym">Oryza sativa f. spontanea</name>
    <dbReference type="NCBI Taxonomy" id="4536"/>
    <lineage>
        <taxon>Eukaryota</taxon>
        <taxon>Viridiplantae</taxon>
        <taxon>Streptophyta</taxon>
        <taxon>Embryophyta</taxon>
        <taxon>Tracheophyta</taxon>
        <taxon>Spermatophyta</taxon>
        <taxon>Magnoliopsida</taxon>
        <taxon>Liliopsida</taxon>
        <taxon>Poales</taxon>
        <taxon>Poaceae</taxon>
        <taxon>BOP clade</taxon>
        <taxon>Oryzoideae</taxon>
        <taxon>Oryzeae</taxon>
        <taxon>Oryzinae</taxon>
        <taxon>Oryza</taxon>
    </lineage>
</organism>
<evidence type="ECO:0000313" key="16">
    <source>
        <dbReference type="EnsemblPlants" id="ONIVA09G14830.1"/>
    </source>
</evidence>
<evidence type="ECO:0000256" key="1">
    <source>
        <dbReference type="ARBA" id="ARBA00004141"/>
    </source>
</evidence>
<feature type="transmembrane region" description="Helical" evidence="14">
    <location>
        <begin position="79"/>
        <end position="101"/>
    </location>
</feature>
<protein>
    <recommendedName>
        <fullName evidence="15">Cation/H+ exchanger transmembrane domain-containing protein</fullName>
    </recommendedName>
</protein>
<dbReference type="InterPro" id="IPR004709">
    <property type="entry name" value="NaH_exchanger"/>
</dbReference>
<keyword evidence="5" id="KW-0630">Potassium</keyword>
<feature type="region of interest" description="Disordered" evidence="13">
    <location>
        <begin position="1"/>
        <end position="32"/>
    </location>
</feature>
<dbReference type="InterPro" id="IPR018422">
    <property type="entry name" value="Cation/H_exchanger_CPA1"/>
</dbReference>
<keyword evidence="2" id="KW-0813">Transport</keyword>
<dbReference type="EnsemblPlants" id="ONIVA09G14830.1">
    <property type="protein sequence ID" value="ONIVA09G14830.1"/>
    <property type="gene ID" value="ONIVA09G14830"/>
</dbReference>
<dbReference type="GO" id="GO:0051453">
    <property type="term" value="P:regulation of intracellular pH"/>
    <property type="evidence" value="ECO:0007669"/>
    <property type="project" value="TreeGrafter"/>
</dbReference>
<keyword evidence="3" id="KW-0633">Potassium transport</keyword>
<proteinExistence type="predicted"/>
<dbReference type="PRINTS" id="PR01084">
    <property type="entry name" value="NAHEXCHNGR"/>
</dbReference>
<keyword evidence="9 14" id="KW-0472">Membrane</keyword>
<dbReference type="AlphaFoldDB" id="A0A0E0ILE2"/>
<sequence>MTRTGSGRGERTRDDRVGGEEEEERPIDQARGGVGAAAGEMVAAAAAAVAAAPAPPHDAVAAVAVGMVGAAGTVDEQKAAGVGILLQISMLVVSFVLGHVLRRRKVYYIPEASASLLIGMIVGGLAKISNTQRSISLAPKPFFSNFGAIITFAILGTFIASIVTGLLVYVGGLIYIVYKLPLVECMMFGALVSATDPVTVLSIFQELGTDVNLYALVFGESVLNDASLILSNLFKYAALGVEKYMLAEGFGLSGIVSILFTGIVMKRYTFYNLSEDSQRFTARFFHLLSSLAEAFVAANVFSCAYILNLARPVHCQIPRQYQLALWYSGLRGAMAFALALQSIHDLPEGHGETIFTATTSIVVLTVLLIGGSTGTMLESLQHNFDGNNAAYPGQRYGEETSTSSNFTMKLKELQRRYSSSHLILKLYLLIALL</sequence>
<dbReference type="GO" id="GO:0005886">
    <property type="term" value="C:plasma membrane"/>
    <property type="evidence" value="ECO:0007669"/>
    <property type="project" value="TreeGrafter"/>
</dbReference>
<feature type="transmembrane region" description="Helical" evidence="14">
    <location>
        <begin position="285"/>
        <end position="309"/>
    </location>
</feature>
<dbReference type="GO" id="GO:0015386">
    <property type="term" value="F:potassium:proton antiporter activity"/>
    <property type="evidence" value="ECO:0007669"/>
    <property type="project" value="TreeGrafter"/>
</dbReference>
<evidence type="ECO:0000256" key="10">
    <source>
        <dbReference type="ARBA" id="ARBA00023201"/>
    </source>
</evidence>
<name>A0A0E0ILE2_ORYNI</name>
<evidence type="ECO:0000256" key="11">
    <source>
        <dbReference type="ARBA" id="ARBA00047524"/>
    </source>
</evidence>
<evidence type="ECO:0000256" key="9">
    <source>
        <dbReference type="ARBA" id="ARBA00023136"/>
    </source>
</evidence>
<keyword evidence="8" id="KW-0406">Ion transport</keyword>
<evidence type="ECO:0000256" key="2">
    <source>
        <dbReference type="ARBA" id="ARBA00022448"/>
    </source>
</evidence>
<dbReference type="eggNOG" id="KOG1965">
    <property type="taxonomic scope" value="Eukaryota"/>
</dbReference>
<evidence type="ECO:0000313" key="17">
    <source>
        <dbReference type="Proteomes" id="UP000006591"/>
    </source>
</evidence>
<evidence type="ECO:0000256" key="6">
    <source>
        <dbReference type="ARBA" id="ARBA00022989"/>
    </source>
</evidence>
<dbReference type="Gramene" id="ONIVA09G14830.1">
    <property type="protein sequence ID" value="ONIVA09G14830.1"/>
    <property type="gene ID" value="ONIVA09G14830"/>
</dbReference>
<keyword evidence="6 14" id="KW-1133">Transmembrane helix</keyword>
<feature type="compositionally biased region" description="Basic and acidic residues" evidence="13">
    <location>
        <begin position="8"/>
        <end position="19"/>
    </location>
</feature>
<dbReference type="PANTHER" id="PTHR10110:SF181">
    <property type="entry name" value="SODIUM_HYDROGEN EXCHANGER"/>
    <property type="match status" value="1"/>
</dbReference>
<accession>A0A0E0ILE2</accession>
<keyword evidence="7" id="KW-0915">Sodium</keyword>
<comment type="subcellular location">
    <subcellularLocation>
        <location evidence="1">Membrane</location>
        <topology evidence="1">Multi-pass membrane protein</topology>
    </subcellularLocation>
</comment>
<dbReference type="PANTHER" id="PTHR10110">
    <property type="entry name" value="SODIUM/HYDROGEN EXCHANGER"/>
    <property type="match status" value="1"/>
</dbReference>
<feature type="transmembrane region" description="Helical" evidence="14">
    <location>
        <begin position="321"/>
        <end position="341"/>
    </location>
</feature>
<evidence type="ECO:0000256" key="4">
    <source>
        <dbReference type="ARBA" id="ARBA00022692"/>
    </source>
</evidence>